<evidence type="ECO:0000256" key="1">
    <source>
        <dbReference type="ARBA" id="ARBA00004651"/>
    </source>
</evidence>
<comment type="similarity">
    <text evidence="7">Belongs to the binding-protein-dependent transport system permease family.</text>
</comment>
<dbReference type="AlphaFoldDB" id="A0A076EQ26"/>
<dbReference type="EMBL" id="CP008947">
    <property type="protein sequence ID" value="AII05514.1"/>
    <property type="molecule type" value="Genomic_DNA"/>
</dbReference>
<dbReference type="InterPro" id="IPR045621">
    <property type="entry name" value="BPD_transp_1_N"/>
</dbReference>
<keyword evidence="6 7" id="KW-0472">Membrane</keyword>
<proteinExistence type="inferred from homology"/>
<feature type="transmembrane region" description="Helical" evidence="7">
    <location>
        <begin position="149"/>
        <end position="170"/>
    </location>
</feature>
<dbReference type="SUPFAM" id="SSF161098">
    <property type="entry name" value="MetI-like"/>
    <property type="match status" value="1"/>
</dbReference>
<dbReference type="CDD" id="cd06261">
    <property type="entry name" value="TM_PBP2"/>
    <property type="match status" value="1"/>
</dbReference>
<evidence type="ECO:0000256" key="5">
    <source>
        <dbReference type="ARBA" id="ARBA00022989"/>
    </source>
</evidence>
<evidence type="ECO:0000256" key="7">
    <source>
        <dbReference type="RuleBase" id="RU363032"/>
    </source>
</evidence>
<dbReference type="InterPro" id="IPR000515">
    <property type="entry name" value="MetI-like"/>
</dbReference>
<feature type="transmembrane region" description="Helical" evidence="7">
    <location>
        <begin position="216"/>
        <end position="235"/>
    </location>
</feature>
<evidence type="ECO:0000313" key="10">
    <source>
        <dbReference type="Proteomes" id="UP000028488"/>
    </source>
</evidence>
<feature type="transmembrane region" description="Helical" evidence="7">
    <location>
        <begin position="116"/>
        <end position="137"/>
    </location>
</feature>
<dbReference type="Pfam" id="PF00528">
    <property type="entry name" value="BPD_transp_1"/>
    <property type="match status" value="1"/>
</dbReference>
<feature type="transmembrane region" description="Helical" evidence="7">
    <location>
        <begin position="316"/>
        <end position="335"/>
    </location>
</feature>
<organism evidence="9 10">
    <name type="scientific">Rhodococcus opacus</name>
    <name type="common">Nocardia opaca</name>
    <dbReference type="NCBI Taxonomy" id="37919"/>
    <lineage>
        <taxon>Bacteria</taxon>
        <taxon>Bacillati</taxon>
        <taxon>Actinomycetota</taxon>
        <taxon>Actinomycetes</taxon>
        <taxon>Mycobacteriales</taxon>
        <taxon>Nocardiaceae</taxon>
        <taxon>Rhodococcus</taxon>
    </lineage>
</organism>
<comment type="subcellular location">
    <subcellularLocation>
        <location evidence="1 7">Cell membrane</location>
        <topology evidence="1 7">Multi-pass membrane protein</topology>
    </subcellularLocation>
</comment>
<evidence type="ECO:0000259" key="8">
    <source>
        <dbReference type="PROSITE" id="PS50928"/>
    </source>
</evidence>
<reference evidence="9 10" key="1">
    <citation type="submission" date="2014-07" db="EMBL/GenBank/DDBJ databases">
        <title>Genome Sequence of Rhodococcus opacus Strain R7, a Biodegrader of Mono- and Polycyclic Aromatic Hydrocarbons.</title>
        <authorList>
            <person name="Di Gennaro P."/>
            <person name="Zampolli J."/>
            <person name="Presti I."/>
            <person name="Cappelletti M."/>
            <person name="D'Ursi P."/>
            <person name="Orro A."/>
            <person name="Mezzelani A."/>
            <person name="Milanesi L."/>
        </authorList>
    </citation>
    <scope>NUCLEOTIDE SEQUENCE [LARGE SCALE GENOMIC DNA]</scope>
    <source>
        <strain evidence="9 10">R7</strain>
    </source>
</reference>
<evidence type="ECO:0000256" key="4">
    <source>
        <dbReference type="ARBA" id="ARBA00022692"/>
    </source>
</evidence>
<feature type="transmembrane region" description="Helical" evidence="7">
    <location>
        <begin position="24"/>
        <end position="42"/>
    </location>
</feature>
<feature type="transmembrane region" description="Helical" evidence="7">
    <location>
        <begin position="274"/>
        <end position="296"/>
    </location>
</feature>
<sequence length="353" mass="37463">MTTLDLPRAVNRVTAPAAFLGRKLGAALLTLVGLATIVFAMTKVIPGDEAQVAAGESATPEQVEEVRSQLGLDKPAAVQYFDYLGRMLHGDLGTSSSTRQPVLDDVLARLPGTLELVLLAMVLAVSFAVPMATVAAARSRGGFDKVSRVGAIVAFGLPGFWLALMLQWVLGSWMQILPISGRISVGVEVPHRTGMTLVDAALAGDFAAFSNAFQHLMLPAFVLSVAVAAQMFRALRADLRRVRSRDHMTVARAKGVPTLRLWTRHALPNATGPLLNIIGIEIGMLVGSAIFVESVFGLSGVGDYLSNAVSRKDITAVIGTVTVIGVIVVVANFIVDMLQLAHDPRLRTPGKVQ</sequence>
<dbReference type="PANTHER" id="PTHR43163:SF6">
    <property type="entry name" value="DIPEPTIDE TRANSPORT SYSTEM PERMEASE PROTEIN DPPB-RELATED"/>
    <property type="match status" value="1"/>
</dbReference>
<feature type="domain" description="ABC transmembrane type-1" evidence="8">
    <location>
        <begin position="110"/>
        <end position="339"/>
    </location>
</feature>
<evidence type="ECO:0000256" key="3">
    <source>
        <dbReference type="ARBA" id="ARBA00022475"/>
    </source>
</evidence>
<dbReference type="GO" id="GO:0071916">
    <property type="term" value="F:dipeptide transmembrane transporter activity"/>
    <property type="evidence" value="ECO:0007669"/>
    <property type="project" value="TreeGrafter"/>
</dbReference>
<protein>
    <submittedName>
        <fullName evidence="9">Nickel ABC transporter permease</fullName>
    </submittedName>
</protein>
<dbReference type="Pfam" id="PF19300">
    <property type="entry name" value="BPD_transp_1_N"/>
    <property type="match status" value="1"/>
</dbReference>
<dbReference type="RefSeq" id="WP_128639508.1">
    <property type="nucleotide sequence ID" value="NZ_CP008947.1"/>
</dbReference>
<dbReference type="eggNOG" id="COG0601">
    <property type="taxonomic scope" value="Bacteria"/>
</dbReference>
<dbReference type="PANTHER" id="PTHR43163">
    <property type="entry name" value="DIPEPTIDE TRANSPORT SYSTEM PERMEASE PROTEIN DPPB-RELATED"/>
    <property type="match status" value="1"/>
</dbReference>
<dbReference type="InterPro" id="IPR035906">
    <property type="entry name" value="MetI-like_sf"/>
</dbReference>
<dbReference type="GO" id="GO:0005886">
    <property type="term" value="C:plasma membrane"/>
    <property type="evidence" value="ECO:0007669"/>
    <property type="project" value="UniProtKB-SubCell"/>
</dbReference>
<dbReference type="PROSITE" id="PS50928">
    <property type="entry name" value="ABC_TM1"/>
    <property type="match status" value="1"/>
</dbReference>
<name>A0A076EQ26_RHOOP</name>
<accession>A0A076EQ26</accession>
<evidence type="ECO:0000256" key="2">
    <source>
        <dbReference type="ARBA" id="ARBA00022448"/>
    </source>
</evidence>
<evidence type="ECO:0000313" key="9">
    <source>
        <dbReference type="EMBL" id="AII05514.1"/>
    </source>
</evidence>
<dbReference type="Gene3D" id="1.10.3720.10">
    <property type="entry name" value="MetI-like"/>
    <property type="match status" value="1"/>
</dbReference>
<gene>
    <name evidence="9" type="ORF">EP51_13105</name>
</gene>
<keyword evidence="5 7" id="KW-1133">Transmembrane helix</keyword>
<keyword evidence="3" id="KW-1003">Cell membrane</keyword>
<keyword evidence="4 7" id="KW-0812">Transmembrane</keyword>
<dbReference type="Proteomes" id="UP000028488">
    <property type="component" value="Chromosome"/>
</dbReference>
<evidence type="ECO:0000256" key="6">
    <source>
        <dbReference type="ARBA" id="ARBA00023136"/>
    </source>
</evidence>
<keyword evidence="2 7" id="KW-0813">Transport</keyword>